<gene>
    <name evidence="2" type="primary">dehH1_1</name>
    <name evidence="2" type="ORF">TA5114_02371</name>
</gene>
<dbReference type="EMBL" id="CYUE01000020">
    <property type="protein sequence ID" value="CUK26556.1"/>
    <property type="molecule type" value="Genomic_DNA"/>
</dbReference>
<dbReference type="InterPro" id="IPR000073">
    <property type="entry name" value="AB_hydrolase_1"/>
</dbReference>
<dbReference type="RefSeq" id="WP_058315433.1">
    <property type="nucleotide sequence ID" value="NZ_CYTO01000009.1"/>
</dbReference>
<sequence>MPNFETTDGLTLYFSDQGEGLPVLCLSGLSRNSNDFSYIDGHLDGVRLIKMDYRGRGRSDWDKDYASYNIPRESMDALELMDHLGIVQFALLGSSRGGLCAMAIGAMAKHRLLGVAFNDIGPEIDPRGLAVINDYLGRPPVWKTLKEASKKRPKVMVGFDNVPASRWREEIEHLYRQTDKGLGLTYDPKLRDAVLEAGVQQVPDLWPFYEVFSDIPVAVLRGEHSNILAPDCFEKMGATLPHAITVEVKDRGHIPFLDEPECVDALRQWVDQIKA</sequence>
<evidence type="ECO:0000313" key="2">
    <source>
        <dbReference type="EMBL" id="CUK26556.1"/>
    </source>
</evidence>
<reference evidence="3" key="1">
    <citation type="submission" date="2015-09" db="EMBL/GenBank/DDBJ databases">
        <authorList>
            <person name="Rodrigo-Torres Lidia"/>
            <person name="Arahal R.David."/>
        </authorList>
    </citation>
    <scope>NUCLEOTIDE SEQUENCE [LARGE SCALE GENOMIC DNA]</scope>
    <source>
        <strain evidence="3">CECT 5114</strain>
    </source>
</reference>
<dbReference type="STRING" id="1715691.TA5113_01198"/>
<dbReference type="GO" id="GO:0018785">
    <property type="term" value="F:haloacetate dehalogenase activity"/>
    <property type="evidence" value="ECO:0007669"/>
    <property type="project" value="UniProtKB-EC"/>
</dbReference>
<dbReference type="InterPro" id="IPR029058">
    <property type="entry name" value="AB_hydrolase_fold"/>
</dbReference>
<dbReference type="SUPFAM" id="SSF53474">
    <property type="entry name" value="alpha/beta-Hydrolases"/>
    <property type="match status" value="1"/>
</dbReference>
<dbReference type="AlphaFoldDB" id="A0A0P1ISL2"/>
<dbReference type="PANTHER" id="PTHR43433:SF5">
    <property type="entry name" value="AB HYDROLASE-1 DOMAIN-CONTAINING PROTEIN"/>
    <property type="match status" value="1"/>
</dbReference>
<name>A0A0P1ISL2_9RHOB</name>
<evidence type="ECO:0000313" key="3">
    <source>
        <dbReference type="Proteomes" id="UP000051184"/>
    </source>
</evidence>
<proteinExistence type="predicted"/>
<dbReference type="OrthoDB" id="9791366at2"/>
<dbReference type="Proteomes" id="UP000051184">
    <property type="component" value="Unassembled WGS sequence"/>
</dbReference>
<evidence type="ECO:0000259" key="1">
    <source>
        <dbReference type="Pfam" id="PF12697"/>
    </source>
</evidence>
<dbReference type="Gene3D" id="3.40.50.1820">
    <property type="entry name" value="alpha/beta hydrolase"/>
    <property type="match status" value="1"/>
</dbReference>
<dbReference type="EC" id="3.8.1.3" evidence="2"/>
<feature type="domain" description="AB hydrolase-1" evidence="1">
    <location>
        <begin position="23"/>
        <end position="261"/>
    </location>
</feature>
<accession>A0A0P1ISL2</accession>
<keyword evidence="3" id="KW-1185">Reference proteome</keyword>
<dbReference type="Pfam" id="PF12697">
    <property type="entry name" value="Abhydrolase_6"/>
    <property type="match status" value="1"/>
</dbReference>
<dbReference type="InterPro" id="IPR050471">
    <property type="entry name" value="AB_hydrolase"/>
</dbReference>
<keyword evidence="2" id="KW-0378">Hydrolase</keyword>
<dbReference type="PANTHER" id="PTHR43433">
    <property type="entry name" value="HYDROLASE, ALPHA/BETA FOLD FAMILY PROTEIN"/>
    <property type="match status" value="1"/>
</dbReference>
<protein>
    <submittedName>
        <fullName evidence="2">Haloacetate dehalogenase H-1</fullName>
        <ecNumber evidence="2">3.8.1.3</ecNumber>
    </submittedName>
</protein>
<organism evidence="2 3">
    <name type="scientific">Cognatishimia activa</name>
    <dbReference type="NCBI Taxonomy" id="1715691"/>
    <lineage>
        <taxon>Bacteria</taxon>
        <taxon>Pseudomonadati</taxon>
        <taxon>Pseudomonadota</taxon>
        <taxon>Alphaproteobacteria</taxon>
        <taxon>Rhodobacterales</taxon>
        <taxon>Paracoccaceae</taxon>
        <taxon>Cognatishimia</taxon>
    </lineage>
</organism>